<gene>
    <name evidence="3" type="ORF">EH244_26390</name>
</gene>
<evidence type="ECO:0000313" key="4">
    <source>
        <dbReference type="Proteomes" id="UP000271590"/>
    </source>
</evidence>
<proteinExistence type="predicted"/>
<reference evidence="3 4" key="1">
    <citation type="submission" date="2018-11" db="EMBL/GenBank/DDBJ databases">
        <title>The genome of Variovorax sp T529.</title>
        <authorList>
            <person name="Gao J."/>
        </authorList>
    </citation>
    <scope>NUCLEOTIDE SEQUENCE [LARGE SCALE GENOMIC DNA]</scope>
    <source>
        <strain evidence="3 4">T529</strain>
    </source>
</reference>
<evidence type="ECO:0000313" key="3">
    <source>
        <dbReference type="EMBL" id="RRH82820.1"/>
    </source>
</evidence>
<dbReference type="InterPro" id="IPR021994">
    <property type="entry name" value="DUF3592"/>
</dbReference>
<accession>A0A3P3E8M0</accession>
<keyword evidence="1" id="KW-1133">Transmembrane helix</keyword>
<keyword evidence="1" id="KW-0812">Transmembrane</keyword>
<dbReference type="Pfam" id="PF12158">
    <property type="entry name" value="DUF3592"/>
    <property type="match status" value="1"/>
</dbReference>
<dbReference type="Proteomes" id="UP000271590">
    <property type="component" value="Unassembled WGS sequence"/>
</dbReference>
<feature type="domain" description="DUF3592" evidence="2">
    <location>
        <begin position="39"/>
        <end position="111"/>
    </location>
</feature>
<evidence type="ECO:0000259" key="2">
    <source>
        <dbReference type="Pfam" id="PF12158"/>
    </source>
</evidence>
<sequence>MKIETCAKFVLSLIGIALLTLSGFLFYQRLAFIASADRAEGEVTDLEHVRSSSKNNPDGTWRPRVQFREPSGALIDFTSSSSSGTPRYEVGESVGVFFQPSDPRDLLLDDWFELWGGTLMAGVIGAVFTGFGWLVHRVTSQAA</sequence>
<name>A0A3P3E8M0_9BURK</name>
<keyword evidence="1" id="KW-0472">Membrane</keyword>
<feature type="transmembrane region" description="Helical" evidence="1">
    <location>
        <begin position="9"/>
        <end position="27"/>
    </location>
</feature>
<evidence type="ECO:0000256" key="1">
    <source>
        <dbReference type="SAM" id="Phobius"/>
    </source>
</evidence>
<comment type="caution">
    <text evidence="3">The sequence shown here is derived from an EMBL/GenBank/DDBJ whole genome shotgun (WGS) entry which is preliminary data.</text>
</comment>
<feature type="transmembrane region" description="Helical" evidence="1">
    <location>
        <begin position="114"/>
        <end position="135"/>
    </location>
</feature>
<dbReference type="EMBL" id="RQXU01000023">
    <property type="protein sequence ID" value="RRH82820.1"/>
    <property type="molecule type" value="Genomic_DNA"/>
</dbReference>
<protein>
    <submittedName>
        <fullName evidence="3">DUF3592 domain-containing protein</fullName>
    </submittedName>
</protein>
<organism evidence="3 4">
    <name type="scientific">Variovorax beijingensis</name>
    <dbReference type="NCBI Taxonomy" id="2496117"/>
    <lineage>
        <taxon>Bacteria</taxon>
        <taxon>Pseudomonadati</taxon>
        <taxon>Pseudomonadota</taxon>
        <taxon>Betaproteobacteria</taxon>
        <taxon>Burkholderiales</taxon>
        <taxon>Comamonadaceae</taxon>
        <taxon>Variovorax</taxon>
    </lineage>
</organism>
<dbReference type="RefSeq" id="WP_124961262.1">
    <property type="nucleotide sequence ID" value="NZ_RQXU01000023.1"/>
</dbReference>
<dbReference type="AlphaFoldDB" id="A0A3P3E8M0"/>